<name>H1XPK0_CALAY</name>
<dbReference type="InParanoid" id="H1XPK0"/>
<dbReference type="eggNOG" id="COG2195">
    <property type="taxonomic scope" value="Bacteria"/>
</dbReference>
<comment type="catalytic activity">
    <reaction evidence="9">
        <text>Hydrolysis of dipeptides, preferentially hydrophobic dipeptides including prolyl amino acids.</text>
        <dbReference type="EC" id="3.4.13.18"/>
    </reaction>
</comment>
<proteinExistence type="inferred from homology"/>
<evidence type="ECO:0000256" key="11">
    <source>
        <dbReference type="ARBA" id="ARBA00044252"/>
    </source>
</evidence>
<dbReference type="GO" id="GO:0005829">
    <property type="term" value="C:cytosol"/>
    <property type="evidence" value="ECO:0007669"/>
    <property type="project" value="TreeGrafter"/>
</dbReference>
<gene>
    <name evidence="19" type="ORF">Cabys_3074</name>
    <name evidence="20" type="ORF">Calab_0273</name>
</gene>
<dbReference type="STRING" id="880073.Cabys_3074"/>
<dbReference type="OrthoDB" id="9773892at2"/>
<sequence length="484" mass="53866">MREIIEALEPKLVWKNFYLISQIPRCSKHEEQLRDFLIQFAKEHGCTYKVDDVGNLVIKKPASPGMEDRPGCVIQGHMDMVCEKNKDTQHDFSKDPIKLKVEDGWVTAEGTTLGADNGIAIAMAMAIIEDENVQHPPMEFLFTVDEETGLTGASSLKSDFVEGKYLLNIDSEEETTLFIGCAGGQNTILRKKIEWLEPHTDHTTVLLKVGGLRGGHSGLNIHQGLGNAIKLLGRLLYHLDGLFHYHISAINGGSAHNAIPREAEAVLDVPEDQLDALKAFAQNYEKIFKDELKFVDKDVTVKIEEHARAEKVFSTPFKDQLVRLLYVMPHGVMAMSHAIEGLVETSTNMAIITTKGDEVEMLTSQRSSIASSITDISDRVKALGELAGFEVKQTDGYPAWQPNPDSKLLQICKSIYAEKFGKEPEVTDIHAGLECGIIGEKYEGMDMISFGPDILGAHSPDEKIRIESVQHVWEYLLEVLKKIN</sequence>
<dbReference type="PIRSF" id="PIRSF016599">
    <property type="entry name" value="Xaa-His_dipept"/>
    <property type="match status" value="1"/>
</dbReference>
<dbReference type="SUPFAM" id="SSF53187">
    <property type="entry name" value="Zn-dependent exopeptidases"/>
    <property type="match status" value="1"/>
</dbReference>
<keyword evidence="5" id="KW-0378">Hydrolase</keyword>
<dbReference type="CDD" id="cd03890">
    <property type="entry name" value="M20_pepD"/>
    <property type="match status" value="1"/>
</dbReference>
<evidence type="ECO:0000256" key="2">
    <source>
        <dbReference type="ARBA" id="ARBA00001947"/>
    </source>
</evidence>
<dbReference type="KEGG" id="caby:Cabys_3074"/>
<evidence type="ECO:0000256" key="7">
    <source>
        <dbReference type="ARBA" id="ARBA00023049"/>
    </source>
</evidence>
<evidence type="ECO:0000256" key="16">
    <source>
        <dbReference type="ARBA" id="ARBA00077688"/>
    </source>
</evidence>
<evidence type="ECO:0000256" key="8">
    <source>
        <dbReference type="ARBA" id="ARBA00023285"/>
    </source>
</evidence>
<dbReference type="NCBIfam" id="TIGR01893">
    <property type="entry name" value="aa-his-dipept"/>
    <property type="match status" value="1"/>
</dbReference>
<evidence type="ECO:0000256" key="14">
    <source>
        <dbReference type="ARBA" id="ARBA00075285"/>
    </source>
</evidence>
<evidence type="ECO:0000313" key="20">
    <source>
        <dbReference type="EMBL" id="EHO39921.1"/>
    </source>
</evidence>
<dbReference type="Proteomes" id="UP000183868">
    <property type="component" value="Chromosome"/>
</dbReference>
<dbReference type="InterPro" id="IPR036264">
    <property type="entry name" value="Bact_exopeptidase_dim_dom"/>
</dbReference>
<dbReference type="FunCoup" id="H1XPK0">
    <property type="interactions" value="155"/>
</dbReference>
<comment type="cofactor">
    <cofactor evidence="2">
        <name>Zn(2+)</name>
        <dbReference type="ChEBI" id="CHEBI:29105"/>
    </cofactor>
</comment>
<dbReference type="RefSeq" id="WP_006926821.1">
    <property type="nucleotide sequence ID" value="NZ_CM001402.1"/>
</dbReference>
<keyword evidence="6" id="KW-0862">Zinc</keyword>
<dbReference type="EMBL" id="CM001402">
    <property type="protein sequence ID" value="EHO39921.1"/>
    <property type="molecule type" value="Genomic_DNA"/>
</dbReference>
<dbReference type="GO" id="GO:0006508">
    <property type="term" value="P:proteolysis"/>
    <property type="evidence" value="ECO:0007669"/>
    <property type="project" value="UniProtKB-KW"/>
</dbReference>
<organism evidence="20 21">
    <name type="scientific">Caldithrix abyssi DSM 13497</name>
    <dbReference type="NCBI Taxonomy" id="880073"/>
    <lineage>
        <taxon>Bacteria</taxon>
        <taxon>Pseudomonadati</taxon>
        <taxon>Calditrichota</taxon>
        <taxon>Calditrichia</taxon>
        <taxon>Calditrichales</taxon>
        <taxon>Calditrichaceae</taxon>
        <taxon>Caldithrix</taxon>
    </lineage>
</organism>
<dbReference type="Gene3D" id="3.40.630.10">
    <property type="entry name" value="Zn peptidases"/>
    <property type="match status" value="2"/>
</dbReference>
<evidence type="ECO:0000256" key="9">
    <source>
        <dbReference type="ARBA" id="ARBA00036421"/>
    </source>
</evidence>
<evidence type="ECO:0000313" key="21">
    <source>
        <dbReference type="Proteomes" id="UP000004671"/>
    </source>
</evidence>
<dbReference type="GO" id="GO:0070573">
    <property type="term" value="F:metallodipeptidase activity"/>
    <property type="evidence" value="ECO:0007669"/>
    <property type="project" value="TreeGrafter"/>
</dbReference>
<evidence type="ECO:0000313" key="19">
    <source>
        <dbReference type="EMBL" id="APF19822.1"/>
    </source>
</evidence>
<dbReference type="EC" id="3.4.13.18" evidence="10"/>
<evidence type="ECO:0000259" key="18">
    <source>
        <dbReference type="Pfam" id="PF07687"/>
    </source>
</evidence>
<feature type="domain" description="Peptidase M20 dimerisation" evidence="18">
    <location>
        <begin position="211"/>
        <end position="293"/>
    </location>
</feature>
<dbReference type="InterPro" id="IPR011650">
    <property type="entry name" value="Peptidase_M20_dimer"/>
</dbReference>
<dbReference type="PANTHER" id="PTHR43501">
    <property type="entry name" value="CYTOSOL NON-SPECIFIC DIPEPTIDASE"/>
    <property type="match status" value="1"/>
</dbReference>
<evidence type="ECO:0000313" key="22">
    <source>
        <dbReference type="Proteomes" id="UP000183868"/>
    </source>
</evidence>
<evidence type="ECO:0000256" key="3">
    <source>
        <dbReference type="ARBA" id="ARBA00022670"/>
    </source>
</evidence>
<evidence type="ECO:0000256" key="10">
    <source>
        <dbReference type="ARBA" id="ARBA00038976"/>
    </source>
</evidence>
<evidence type="ECO:0000256" key="1">
    <source>
        <dbReference type="ARBA" id="ARBA00001941"/>
    </source>
</evidence>
<keyword evidence="3" id="KW-0645">Protease</keyword>
<keyword evidence="7" id="KW-0482">Metalloprotease</keyword>
<keyword evidence="21" id="KW-1185">Reference proteome</keyword>
<reference evidence="20 21" key="1">
    <citation type="submission" date="2011-09" db="EMBL/GenBank/DDBJ databases">
        <title>The permanent draft genome of Caldithrix abyssi DSM 13497.</title>
        <authorList>
            <consortium name="US DOE Joint Genome Institute (JGI-PGF)"/>
            <person name="Lucas S."/>
            <person name="Han J."/>
            <person name="Lapidus A."/>
            <person name="Bruce D."/>
            <person name="Goodwin L."/>
            <person name="Pitluck S."/>
            <person name="Peters L."/>
            <person name="Kyrpides N."/>
            <person name="Mavromatis K."/>
            <person name="Ivanova N."/>
            <person name="Mikhailova N."/>
            <person name="Chertkov O."/>
            <person name="Detter J.C."/>
            <person name="Tapia R."/>
            <person name="Han C."/>
            <person name="Land M."/>
            <person name="Hauser L."/>
            <person name="Markowitz V."/>
            <person name="Cheng J.-F."/>
            <person name="Hugenholtz P."/>
            <person name="Woyke T."/>
            <person name="Wu D."/>
            <person name="Spring S."/>
            <person name="Brambilla E."/>
            <person name="Klenk H.-P."/>
            <person name="Eisen J.A."/>
        </authorList>
    </citation>
    <scope>NUCLEOTIDE SEQUENCE [LARGE SCALE GENOMIC DNA]</scope>
    <source>
        <strain evidence="20 21">DSM 13497</strain>
    </source>
</reference>
<dbReference type="HOGENOM" id="CLU_028526_0_0_0"/>
<dbReference type="InterPro" id="IPR001160">
    <property type="entry name" value="Peptidase_M20C"/>
</dbReference>
<accession>H1XPK0</accession>
<dbReference type="InterPro" id="IPR002933">
    <property type="entry name" value="Peptidase_M20"/>
</dbReference>
<comment type="cofactor">
    <cofactor evidence="1">
        <name>Co(2+)</name>
        <dbReference type="ChEBI" id="CHEBI:48828"/>
    </cofactor>
</comment>
<dbReference type="Pfam" id="PF07687">
    <property type="entry name" value="M20_dimer"/>
    <property type="match status" value="1"/>
</dbReference>
<keyword evidence="4" id="KW-0479">Metal-binding</keyword>
<reference evidence="19 22" key="2">
    <citation type="submission" date="2016-11" db="EMBL/GenBank/DDBJ databases">
        <title>Genomic analysis of Caldithrix abyssi and proposal of a novel bacterial phylum Caldithrichaeota.</title>
        <authorList>
            <person name="Kublanov I."/>
            <person name="Sigalova O."/>
            <person name="Gavrilov S."/>
            <person name="Lebedinsky A."/>
            <person name="Ivanova N."/>
            <person name="Daum C."/>
            <person name="Reddy T."/>
            <person name="Klenk H.P."/>
            <person name="Goker M."/>
            <person name="Reva O."/>
            <person name="Miroshnichenko M."/>
            <person name="Kyprides N."/>
            <person name="Woyke T."/>
            <person name="Gelfand M."/>
        </authorList>
    </citation>
    <scope>NUCLEOTIDE SEQUENCE [LARGE SCALE GENOMIC DNA]</scope>
    <source>
        <strain evidence="19 22">LF13</strain>
    </source>
</reference>
<protein>
    <recommendedName>
        <fullName evidence="13">Cytosol non-specific dipeptidase</fullName>
        <ecNumber evidence="10">3.4.13.18</ecNumber>
    </recommendedName>
    <alternativeName>
        <fullName evidence="16">Aminoacyl-histidine dipeptidase</fullName>
    </alternativeName>
    <alternativeName>
        <fullName evidence="15">Beta-alanyl-histidine dipeptidase</fullName>
    </alternativeName>
    <alternativeName>
        <fullName evidence="14">Carnosinase</fullName>
    </alternativeName>
    <alternativeName>
        <fullName evidence="11">Peptidase D</fullName>
    </alternativeName>
    <alternativeName>
        <fullName evidence="17">Xaa-His dipeptidase</fullName>
    </alternativeName>
</protein>
<dbReference type="PANTHER" id="PTHR43501:SF1">
    <property type="entry name" value="CYTOSOL NON-SPECIFIC DIPEPTIDASE"/>
    <property type="match status" value="1"/>
</dbReference>
<evidence type="ECO:0000256" key="17">
    <source>
        <dbReference type="ARBA" id="ARBA00078074"/>
    </source>
</evidence>
<dbReference type="Proteomes" id="UP000004671">
    <property type="component" value="Chromosome"/>
</dbReference>
<dbReference type="SUPFAM" id="SSF55031">
    <property type="entry name" value="Bacterial exopeptidase dimerisation domain"/>
    <property type="match status" value="1"/>
</dbReference>
<dbReference type="Pfam" id="PF01546">
    <property type="entry name" value="Peptidase_M20"/>
    <property type="match status" value="1"/>
</dbReference>
<dbReference type="EMBL" id="CP018099">
    <property type="protein sequence ID" value="APF19822.1"/>
    <property type="molecule type" value="Genomic_DNA"/>
</dbReference>
<dbReference type="FunFam" id="3.40.630.10:FF:000072">
    <property type="entry name" value="Aminoacyl-histidine dipeptidase"/>
    <property type="match status" value="1"/>
</dbReference>
<evidence type="ECO:0000256" key="6">
    <source>
        <dbReference type="ARBA" id="ARBA00022833"/>
    </source>
</evidence>
<evidence type="ECO:0000256" key="15">
    <source>
        <dbReference type="ARBA" id="ARBA00076004"/>
    </source>
</evidence>
<evidence type="ECO:0000256" key="12">
    <source>
        <dbReference type="ARBA" id="ARBA00061423"/>
    </source>
</evidence>
<dbReference type="AlphaFoldDB" id="H1XPK0"/>
<dbReference type="FunFam" id="3.40.630.10:FF:000015">
    <property type="entry name" value="Aminoacyl-histidine dipeptidase PepD"/>
    <property type="match status" value="1"/>
</dbReference>
<dbReference type="PRINTS" id="PR00934">
    <property type="entry name" value="XHISDIPTASE"/>
</dbReference>
<evidence type="ECO:0000256" key="4">
    <source>
        <dbReference type="ARBA" id="ARBA00022723"/>
    </source>
</evidence>
<evidence type="ECO:0000256" key="5">
    <source>
        <dbReference type="ARBA" id="ARBA00022801"/>
    </source>
</evidence>
<dbReference type="PaxDb" id="880073-Calab_0273"/>
<comment type="similarity">
    <text evidence="12">Belongs to the peptidase M20C family.</text>
</comment>
<evidence type="ECO:0000256" key="13">
    <source>
        <dbReference type="ARBA" id="ARBA00071271"/>
    </source>
</evidence>
<keyword evidence="8" id="KW-0170">Cobalt</keyword>
<dbReference type="GO" id="GO:0046872">
    <property type="term" value="F:metal ion binding"/>
    <property type="evidence" value="ECO:0007669"/>
    <property type="project" value="UniProtKB-KW"/>
</dbReference>